<comment type="caution">
    <text evidence="2">The sequence shown here is derived from an EMBL/GenBank/DDBJ whole genome shotgun (WGS) entry which is preliminary data.</text>
</comment>
<evidence type="ECO:0000313" key="2">
    <source>
        <dbReference type="EMBL" id="PZW23518.1"/>
    </source>
</evidence>
<protein>
    <recommendedName>
        <fullName evidence="1">NAD(P)-binding domain-containing protein</fullName>
    </recommendedName>
</protein>
<dbReference type="InterPro" id="IPR051606">
    <property type="entry name" value="Polyketide_Oxido-like"/>
</dbReference>
<gene>
    <name evidence="2" type="ORF">EI42_04901</name>
</gene>
<evidence type="ECO:0000259" key="1">
    <source>
        <dbReference type="Pfam" id="PF13460"/>
    </source>
</evidence>
<dbReference type="InterPro" id="IPR036291">
    <property type="entry name" value="NAD(P)-bd_dom_sf"/>
</dbReference>
<sequence length="211" mass="22745">MKIALIGGTGRIGQRIALEALKRGHEVTSIERNPERSTINDPHFKAVQGDARDAAQIANLIAGNDLLISAFGTAGNQPDSVLADVARALIQAVKQTGVKRLIVVGGAGSLEVAPGVQLMDTPEFPEAWKSNARGQAEALKVYRASDVNWTYASPAGLIEPGERTGTYRLGTDQLVTDEKGESRISMEDFAVAILDEVEKPQFERRRFTAAY</sequence>
<dbReference type="RefSeq" id="WP_111325199.1">
    <property type="nucleotide sequence ID" value="NZ_BIFX01000003.1"/>
</dbReference>
<dbReference type="Proteomes" id="UP000248806">
    <property type="component" value="Unassembled WGS sequence"/>
</dbReference>
<dbReference type="Pfam" id="PF13460">
    <property type="entry name" value="NAD_binding_10"/>
    <property type="match status" value="1"/>
</dbReference>
<dbReference type="InterPro" id="IPR016040">
    <property type="entry name" value="NAD(P)-bd_dom"/>
</dbReference>
<evidence type="ECO:0000313" key="3">
    <source>
        <dbReference type="Proteomes" id="UP000248806"/>
    </source>
</evidence>
<dbReference type="AlphaFoldDB" id="A0A326U0W2"/>
<dbReference type="SUPFAM" id="SSF51735">
    <property type="entry name" value="NAD(P)-binding Rossmann-fold domains"/>
    <property type="match status" value="1"/>
</dbReference>
<keyword evidence="3" id="KW-1185">Reference proteome</keyword>
<dbReference type="OrthoDB" id="9785372at2"/>
<reference evidence="2 3" key="1">
    <citation type="submission" date="2018-06" db="EMBL/GenBank/DDBJ databases">
        <title>Genomic Encyclopedia of Archaeal and Bacterial Type Strains, Phase II (KMG-II): from individual species to whole genera.</title>
        <authorList>
            <person name="Goeker M."/>
        </authorList>
    </citation>
    <scope>NUCLEOTIDE SEQUENCE [LARGE SCALE GENOMIC DNA]</scope>
    <source>
        <strain evidence="2 3">ATCC BAA-1881</strain>
    </source>
</reference>
<proteinExistence type="predicted"/>
<dbReference type="EMBL" id="QKUF01000025">
    <property type="protein sequence ID" value="PZW23518.1"/>
    <property type="molecule type" value="Genomic_DNA"/>
</dbReference>
<accession>A0A326U0W2</accession>
<dbReference type="CDD" id="cd05244">
    <property type="entry name" value="BVR-B_like_SDR_a"/>
    <property type="match status" value="1"/>
</dbReference>
<dbReference type="Gene3D" id="3.40.50.720">
    <property type="entry name" value="NAD(P)-binding Rossmann-like Domain"/>
    <property type="match status" value="1"/>
</dbReference>
<organism evidence="2 3">
    <name type="scientific">Thermosporothrix hazakensis</name>
    <dbReference type="NCBI Taxonomy" id="644383"/>
    <lineage>
        <taxon>Bacteria</taxon>
        <taxon>Bacillati</taxon>
        <taxon>Chloroflexota</taxon>
        <taxon>Ktedonobacteria</taxon>
        <taxon>Ktedonobacterales</taxon>
        <taxon>Thermosporotrichaceae</taxon>
        <taxon>Thermosporothrix</taxon>
    </lineage>
</organism>
<dbReference type="PANTHER" id="PTHR43355:SF2">
    <property type="entry name" value="FLAVIN REDUCTASE (NADPH)"/>
    <property type="match status" value="1"/>
</dbReference>
<feature type="domain" description="NAD(P)-binding" evidence="1">
    <location>
        <begin position="7"/>
        <end position="196"/>
    </location>
</feature>
<dbReference type="PANTHER" id="PTHR43355">
    <property type="entry name" value="FLAVIN REDUCTASE (NADPH)"/>
    <property type="match status" value="1"/>
</dbReference>
<dbReference type="GO" id="GO:0016646">
    <property type="term" value="F:oxidoreductase activity, acting on the CH-NH group of donors, NAD or NADP as acceptor"/>
    <property type="evidence" value="ECO:0007669"/>
    <property type="project" value="TreeGrafter"/>
</dbReference>
<name>A0A326U0W2_THEHA</name>